<protein>
    <submittedName>
        <fullName evidence="21">Basement membrane-specific heparan sulfate proteoglycan core protein</fullName>
    </submittedName>
</protein>
<feature type="disulfide bond" evidence="13">
    <location>
        <begin position="86"/>
        <end position="101"/>
    </location>
</feature>
<dbReference type="PANTHER" id="PTHR45080">
    <property type="entry name" value="CONTACTIN 5"/>
    <property type="match status" value="1"/>
</dbReference>
<evidence type="ECO:0000256" key="4">
    <source>
        <dbReference type="ARBA" id="ARBA00022536"/>
    </source>
</evidence>
<keyword evidence="7" id="KW-0084">Basement membrane</keyword>
<feature type="domain" description="Ig-like" evidence="19">
    <location>
        <begin position="458"/>
        <end position="547"/>
    </location>
</feature>
<dbReference type="GO" id="GO:0050769">
    <property type="term" value="P:positive regulation of neurogenesis"/>
    <property type="evidence" value="ECO:0007669"/>
    <property type="project" value="UniProtKB-ARBA"/>
</dbReference>
<evidence type="ECO:0000256" key="6">
    <source>
        <dbReference type="ARBA" id="ARBA00022737"/>
    </source>
</evidence>
<keyword evidence="5" id="KW-0732">Signal</keyword>
<dbReference type="InterPro" id="IPR013783">
    <property type="entry name" value="Ig-like_fold"/>
</dbReference>
<dbReference type="SMART" id="SM00282">
    <property type="entry name" value="LamG"/>
    <property type="match status" value="3"/>
</dbReference>
<dbReference type="SMART" id="SM00409">
    <property type="entry name" value="IG"/>
    <property type="match status" value="13"/>
</dbReference>
<dbReference type="FunFam" id="2.10.25.10:FF:000090">
    <property type="entry name" value="laminin subunit alpha"/>
    <property type="match status" value="1"/>
</dbReference>
<dbReference type="GO" id="GO:0030424">
    <property type="term" value="C:axon"/>
    <property type="evidence" value="ECO:0007669"/>
    <property type="project" value="TreeGrafter"/>
</dbReference>
<feature type="compositionally biased region" description="Pro residues" evidence="15">
    <location>
        <begin position="181"/>
        <end position="195"/>
    </location>
</feature>
<dbReference type="PRINTS" id="PR00261">
    <property type="entry name" value="LDLRECEPTOR"/>
</dbReference>
<dbReference type="Gene3D" id="2.60.40.10">
    <property type="entry name" value="Immunoglobulins"/>
    <property type="match status" value="13"/>
</dbReference>
<dbReference type="FunFam" id="2.60.40.10:FF:000032">
    <property type="entry name" value="palladin isoform X1"/>
    <property type="match status" value="1"/>
</dbReference>
<feature type="disulfide bond" evidence="13">
    <location>
        <begin position="378"/>
        <end position="390"/>
    </location>
</feature>
<dbReference type="GO" id="GO:0120035">
    <property type="term" value="P:regulation of plasma membrane bounded cell projection organization"/>
    <property type="evidence" value="ECO:0007669"/>
    <property type="project" value="UniProtKB-ARBA"/>
</dbReference>
<dbReference type="OMA" id="ISCFCAG"/>
<dbReference type="FunFam" id="2.10.25.10:FF:000106">
    <property type="entry name" value="Heparan sulfate proteoglycan 2"/>
    <property type="match status" value="1"/>
</dbReference>
<dbReference type="FunFam" id="4.10.400.10:FF:000034">
    <property type="entry name" value="Low-density lipoprotein receptor-related protein 2"/>
    <property type="match status" value="1"/>
</dbReference>
<feature type="domain" description="Ig-like" evidence="19">
    <location>
        <begin position="1700"/>
        <end position="1789"/>
    </location>
</feature>
<dbReference type="PROSITE" id="PS01186">
    <property type="entry name" value="EGF_2"/>
    <property type="match status" value="4"/>
</dbReference>
<dbReference type="InterPro" id="IPR003598">
    <property type="entry name" value="Ig_sub2"/>
</dbReference>
<dbReference type="SMART" id="SM00192">
    <property type="entry name" value="LDLa"/>
    <property type="match status" value="9"/>
</dbReference>
<dbReference type="InterPro" id="IPR000152">
    <property type="entry name" value="EGF-type_Asp/Asn_hydroxyl_site"/>
</dbReference>
<evidence type="ECO:0000256" key="9">
    <source>
        <dbReference type="ARBA" id="ARBA00023180"/>
    </source>
</evidence>
<dbReference type="InterPro" id="IPR001791">
    <property type="entry name" value="Laminin_G"/>
</dbReference>
<feature type="domain" description="Laminin G" evidence="16">
    <location>
        <begin position="3272"/>
        <end position="3456"/>
    </location>
</feature>
<dbReference type="PROSITE" id="PS51115">
    <property type="entry name" value="LAMININ_IVA"/>
    <property type="match status" value="3"/>
</dbReference>
<evidence type="ECO:0000256" key="8">
    <source>
        <dbReference type="ARBA" id="ARBA00023157"/>
    </source>
</evidence>
<gene>
    <name evidence="21" type="ORF">L798_11767</name>
</gene>
<dbReference type="Pfam" id="PF07679">
    <property type="entry name" value="I-set"/>
    <property type="match status" value="1"/>
</dbReference>
<evidence type="ECO:0000259" key="20">
    <source>
        <dbReference type="PROSITE" id="PS51115"/>
    </source>
</evidence>
<dbReference type="InterPro" id="IPR023415">
    <property type="entry name" value="LDLR_class-A_CS"/>
</dbReference>
<dbReference type="InterPro" id="IPR007110">
    <property type="entry name" value="Ig-like_dom"/>
</dbReference>
<feature type="domain" description="Ig-like" evidence="19">
    <location>
        <begin position="2482"/>
        <end position="2566"/>
    </location>
</feature>
<dbReference type="GO" id="GO:0048056">
    <property type="term" value="P:R3/R4 cell differentiation"/>
    <property type="evidence" value="ECO:0007669"/>
    <property type="project" value="UniProtKB-ARBA"/>
</dbReference>
<feature type="disulfide bond" evidence="13">
    <location>
        <begin position="74"/>
        <end position="92"/>
    </location>
</feature>
<evidence type="ECO:0000313" key="22">
    <source>
        <dbReference type="Proteomes" id="UP000027135"/>
    </source>
</evidence>
<dbReference type="GO" id="GO:0050808">
    <property type="term" value="P:synapse organization"/>
    <property type="evidence" value="ECO:0007669"/>
    <property type="project" value="TreeGrafter"/>
</dbReference>
<dbReference type="STRING" id="136037.A0A067RIT1"/>
<feature type="disulfide bond" evidence="13">
    <location>
        <begin position="116"/>
        <end position="134"/>
    </location>
</feature>
<feature type="region of interest" description="Disordered" evidence="15">
    <location>
        <begin position="2262"/>
        <end position="2288"/>
    </location>
</feature>
<dbReference type="InParanoid" id="A0A067RIT1"/>
<dbReference type="Pfam" id="PF13927">
    <property type="entry name" value="Ig_3"/>
    <property type="match status" value="10"/>
</dbReference>
<feature type="disulfide bond" evidence="13">
    <location>
        <begin position="145"/>
        <end position="157"/>
    </location>
</feature>
<feature type="disulfide bond" evidence="12">
    <location>
        <begin position="2951"/>
        <end position="2960"/>
    </location>
</feature>
<dbReference type="CDD" id="cd00054">
    <property type="entry name" value="EGF_CA"/>
    <property type="match status" value="4"/>
</dbReference>
<dbReference type="SUPFAM" id="SSF49899">
    <property type="entry name" value="Concanavalin A-like lectins/glucanases"/>
    <property type="match status" value="3"/>
</dbReference>
<keyword evidence="2" id="KW-0964">Secreted</keyword>
<feature type="disulfide bond" evidence="12">
    <location>
        <begin position="909"/>
        <end position="926"/>
    </location>
</feature>
<feature type="disulfide bond" evidence="12">
    <location>
        <begin position="928"/>
        <end position="937"/>
    </location>
</feature>
<dbReference type="PROSITE" id="PS00022">
    <property type="entry name" value="EGF_1"/>
    <property type="match status" value="7"/>
</dbReference>
<feature type="disulfide bond" evidence="13">
    <location>
        <begin position="48"/>
        <end position="63"/>
    </location>
</feature>
<dbReference type="PROSITE" id="PS50026">
    <property type="entry name" value="EGF_3"/>
    <property type="match status" value="5"/>
</dbReference>
<keyword evidence="11" id="KW-0393">Immunoglobulin domain</keyword>
<feature type="domain" description="Ig-like" evidence="19">
    <location>
        <begin position="2392"/>
        <end position="2476"/>
    </location>
</feature>
<dbReference type="InterPro" id="IPR036055">
    <property type="entry name" value="LDL_receptor-like_sf"/>
</dbReference>
<organism evidence="21 22">
    <name type="scientific">Zootermopsis nevadensis</name>
    <name type="common">Dampwood termite</name>
    <dbReference type="NCBI Taxonomy" id="136037"/>
    <lineage>
        <taxon>Eukaryota</taxon>
        <taxon>Metazoa</taxon>
        <taxon>Ecdysozoa</taxon>
        <taxon>Arthropoda</taxon>
        <taxon>Hexapoda</taxon>
        <taxon>Insecta</taxon>
        <taxon>Pterygota</taxon>
        <taxon>Neoptera</taxon>
        <taxon>Polyneoptera</taxon>
        <taxon>Dictyoptera</taxon>
        <taxon>Blattodea</taxon>
        <taxon>Blattoidea</taxon>
        <taxon>Termitoidae</taxon>
        <taxon>Termopsidae</taxon>
        <taxon>Zootermopsis</taxon>
    </lineage>
</organism>
<keyword evidence="10 14" id="KW-0424">Laminin EGF-like domain</keyword>
<dbReference type="GO" id="GO:0040008">
    <property type="term" value="P:regulation of growth"/>
    <property type="evidence" value="ECO:0007669"/>
    <property type="project" value="UniProtKB-ARBA"/>
</dbReference>
<feature type="domain" description="EGF-like" evidence="17">
    <location>
        <begin position="3189"/>
        <end position="3227"/>
    </location>
</feature>
<feature type="disulfide bond" evidence="12">
    <location>
        <begin position="2988"/>
        <end position="2997"/>
    </location>
</feature>
<dbReference type="Pfam" id="PF00053">
    <property type="entry name" value="EGF_laminin"/>
    <property type="match status" value="5"/>
</dbReference>
<feature type="domain" description="Ig-like" evidence="19">
    <location>
        <begin position="1986"/>
        <end position="2068"/>
    </location>
</feature>
<keyword evidence="8 12" id="KW-1015">Disulfide bond</keyword>
<dbReference type="InterPro" id="IPR036179">
    <property type="entry name" value="Ig-like_dom_sf"/>
</dbReference>
<dbReference type="SUPFAM" id="SSF48726">
    <property type="entry name" value="Immunoglobulin"/>
    <property type="match status" value="13"/>
</dbReference>
<dbReference type="PROSITE" id="PS50025">
    <property type="entry name" value="LAM_G_DOMAIN"/>
    <property type="match status" value="3"/>
</dbReference>
<sequence length="3477" mass="378001">MCLEGSKECNGYPECGDGSDEADCGNGRCLSNQFKCNNGLCISETFRCDGYSDCEDDSDEVGCSPRCSSNEFECRDQSCVPLFRKCDGSADCPDRSDEFDCPTQAPKTCASFEFTCQDGSCIDSRRVCDRRTDCRDGSDEADCGCSSNEFQCASGECISLSGHCNRRIECRDGSDEENCPTPRPQPPPLWPPSGGCPPGQSPCRTPGQCVPSSAICDGRVDCQDFSDEANCARNPAGLNLKTYPEDQVIEESREVVFQCRDEGPLRARVRWLRGNGLPLPPGSRDVNGRLEIPDIQVEHSGTYICEAVGIPPNTPGSQVSVHLVVEPSKPQPTRPSTACKLHEATCSNGECINKQAVCDGKFDCTDGSDELRCSPHGCEPNEFRCDNKKCVLKTWRCDSDDDCGDKSDENNCATNPPGSPCRYHEFQCKSGNQCIPRSFHCDLEVDCLDGSDEVGCSPVYIQTPPPPMVLANVGDVLTITCTAIGVPTPEVVWRLNWGHLPSKCSFTSVGGVGTLTCPDIQESDQGAYSCEAINNRGSVFAVPDTILVVKKQPSVCRAGYFNSEARSPAECISCFCFGVTTDCRSADLFTYQLPPPFDQYKLVGVNVNPSTGSVDIHSESPYRSLPSVRPIERNGFHVQTSERLPDNVYPYFVMPENYHGNQLKSYGGYVKYTVRHEGHGHPISAPDVILSGNGYTLVHPGRPPIPGRDNDYSVRFFYGEWYKRGSARPGGDIPGEPTDTLATREEIMMALGNVDNLLIRAQYDDGPFLNTQIFNINMDSAGIRNTGQGQAVFVEECRCPAGYTGLSCELCAPGYNRHQSGPWLGLCSKDREPCRPGTYGDPPRVPCETCPCPLTNPGNQFGRTCFLDTDGQVTCDCPQGYVGRRCEQCASGYQGNPFIPGDRCTQGYCDAAGSLSPRPDSSTGRCICKDYTTGPTCNQCKPNNFHLDASNQFGCIQCFCSGVTGQCLSSSWYRQQVLVPAFSRSTQDFKLVEALRPKEPITEGLRVDSNTRELVFQDFSRNSPGVYYWLLPPQFLGDKVTSYGGHLNYTVRYVPTPGGQSSRNNAPDVELISSNDIQLLYFGRDQIEPNRPQTISVPILEQYWQRHDGQSTNREHLIMALADVEAILIKATYTTNTREAALIQVSLDIAEERNTGQSRALAVEQCQCPIGHRGLSCEDCDVGYTRSEGGLYLGNCEPCSCHGHSNECDPETGICVNCADHTTGDQCDICEEGYTGDATQGTRSDCRPSGPLPQCRCDSRGSVRADCPDGNQCVCKTNVEGRNCDRCRPGTFSLSENHIEGCLECFCSGTTDTCQQANLYKTQIPMQVVDSTHGFTLSDRHRNEAVRENLRVNERSNEIGYDFPVGRAQTLFWSLPPAFTGNRITSYGGNLTVTQLYRTLPGASYSSDTDIIIYGSGISIYWTNIDQIIPDRAVAFSVPLVENFWRRLDQVAGQKVASRADLLTVLSDVEAILVRASHSSQTRSTYISDVSLDTAVPQYTEQGLVTEVENCHCPPGYRGTSCELCSSGYYRDFSDRSASVLGACSKCPCNGKEESCSVSYDGRVTCRCLPGYTGRYCDSVGLEMKLFPNLVSQPVGSQVDFTCSYNSKEELTVKFEEVSSVVTRHTGNGNGGYVGHTVQRYDWGAESVYHLWIRADHTELTCTVYNREGIAMGTLKAMIRHPDGGVTTVFPPTRPPPPQPTIVISVSEPSIKIVDVGSTVRYRCSGRSILEIPVTLQWSKEGGDLPRDRAFDDQQGLLVITDVHVSDSGIYICSATDGQSIVTERVELAVGGPHQTPPQVTILPRFLEVKEGGPVEFRCESTGNPAPTLRWNIGGNKQLNPEASFSNGIFRIPAARKSDESDYECIATNPSGSDTQRTILYVTEGISPGPSIKLTVEPPEYAGPGGETVRLSCLVGEDRGSYHIRWSRANGRDLPSGAVQSDGILTIYNASPADSDVYVCTATLRSTGAVAQIQARVTIVSNRVPPTVRIEPETQTISQGTVGELRCTATGDPTPSIRWSKLNEELGGNVQAVGPVLRIINALVRDRGVYICTAENAGGSSVTSAVVEVERREPPAVEVYPEATQTVIAGGSVLLQCRVTGGIPSPRVSWTRTNGRPLSSIIEELPGGVLRFSQVTQAESGQYICHAESEAGSTTAIATLVVQSTPTITISPSNDVQVVVGQRVRLECRATGDPPPTVEWSKHRTGYAFYDTHPVTSVTPQTAVYEITRVTKADEGSYSCLARNAAGTAEERLHLTVEENELTGGSFPGRGDIPGEHDSRTEPPYSGNTIYPTYAPGRNDSRVVLSDDEFRVPVEGRAEMRCIVRGNHDRIFLNWIRSDNSLMPQNHQIHEGVLYINNVQPSDAGEYSCLGIGPTGSVLFTATARLVVIAPPRIQLNPTRQVVRPGDDAFIHCTASGDQPIDIQWSALGRNLPRSVTISQGVLRFHGIAVSDAGRYLCHARNPAGEAEAVAEVVVSENTRAPIVTAVQHDQSTYEGTSVQLRCVVPPGPGRPPYITWTRDRSPLPANAVVRGDVLQLTNVQFSDQGRYICEVRSDAGHASDYINLRVDRVSSLALRIDASQDVIRVGDTVDVQCSASGDPSVTFLWTKVGERIENNVQVSGNLLRITDVRPSNGGVYRCTARTSTGSYDEDYVLGIQDSVDIHHDAAAVETRTAPYGSTVVMDCRTDLEPPVSFNWSKQGGVLPRDSSTRDAMLSIPDVQAQDAGTYICTARNKNVKMDIPTVLVVTGVVPYFAQAPTSFMALPTLPDAYLQFNIEVSFKPESTDGLILYNGQQKGGGGDFVSLGLNNSHVEFRFDVGSGPAIIKSDRPISLGEWHTVKLSRTRKQGTMYVDGEGPYSGTALGRFQGLDLVEPLYVGGVPDFRNIHRLNGFTRGFVGCISRLLIGSVHHELVRDATLSHGVTTCETCAVNPCLNQGVCQEATELQGYSCICPPGFSGLNCDRVGEACFPGACGVGRCINRDEGFECLCPFGKHGAHCENDIDISEPAFADGAYVSYPTPKAVRRLKMALKFNPVDAQDGLLMYCAQSEDGQGDFTSLAIRDKRLEFRFDTGSGPAVIRSERDITPGEWTSVSVGRSFREGQITVNDDSPIVGQSPGHTRGLNLKTPLYVGGYDEQRIRLADGVGVKKGFSGCVREIQLSGEKLDIISSVVDAANVQDCSSLYSRNHYVTSSPCDRNPCLNGGTCRLTDSSGHYNCTCQEGFSGQHCEMETDLCAALHPCHNGGQCVGTPNSYKCRCPTGYGGTNCEQAAEFSSEVSFQGDGYIELSNSLLPHKTATENEVITIEFSTTEPNGLIFWHGQTSDTDGRTQDYVALAVVNGLLEFSYELGSGPAQIQTQADARVDDGKRHHVVLKRQGSDGSIELDSITEFGESQGVLKMLNTRGNIYIGGLPDFDHMTGGKYLRGFVGCIHSLLIQDTSGSGLNFRENALYSVNALPCTNDPDFADNNILEGLEGRVHK</sequence>
<evidence type="ECO:0000313" key="21">
    <source>
        <dbReference type="EMBL" id="KDR23766.1"/>
    </source>
</evidence>
<evidence type="ECO:0000256" key="5">
    <source>
        <dbReference type="ARBA" id="ARBA00022729"/>
    </source>
</evidence>
<evidence type="ECO:0000259" key="19">
    <source>
        <dbReference type="PROSITE" id="PS50835"/>
    </source>
</evidence>
<feature type="disulfide bond" evidence="13">
    <location>
        <begin position="29"/>
        <end position="41"/>
    </location>
</feature>
<feature type="domain" description="EGF-like" evidence="17">
    <location>
        <begin position="2925"/>
        <end position="2961"/>
    </location>
</feature>
<feature type="disulfide bond" evidence="13">
    <location>
        <begin position="346"/>
        <end position="364"/>
    </location>
</feature>
<feature type="disulfide bond" evidence="12">
    <location>
        <begin position="2967"/>
        <end position="2977"/>
    </location>
</feature>
<keyword evidence="22" id="KW-1185">Reference proteome</keyword>
<dbReference type="EMBL" id="KK852445">
    <property type="protein sequence ID" value="KDR23766.1"/>
    <property type="molecule type" value="Genomic_DNA"/>
</dbReference>
<feature type="disulfide bond" evidence="14">
    <location>
        <begin position="1275"/>
        <end position="1284"/>
    </location>
</feature>
<dbReference type="InterPro" id="IPR013320">
    <property type="entry name" value="ConA-like_dom_sf"/>
</dbReference>
<feature type="domain" description="EGF-like" evidence="17">
    <location>
        <begin position="2963"/>
        <end position="2998"/>
    </location>
</feature>
<dbReference type="InterPro" id="IPR056863">
    <property type="entry name" value="LMN_ATRN_NET-like_EGF"/>
</dbReference>
<dbReference type="CDD" id="cd00110">
    <property type="entry name" value="LamG"/>
    <property type="match status" value="3"/>
</dbReference>
<feature type="disulfide bond" evidence="13">
    <location>
        <begin position="152"/>
        <end position="170"/>
    </location>
</feature>
<dbReference type="Proteomes" id="UP000027135">
    <property type="component" value="Unassembled WGS sequence"/>
</dbReference>
<dbReference type="PROSITE" id="PS50068">
    <property type="entry name" value="LDLRA_2"/>
    <property type="match status" value="8"/>
</dbReference>
<feature type="disulfide bond" evidence="13">
    <location>
        <begin position="441"/>
        <end position="456"/>
    </location>
</feature>
<dbReference type="Pfam" id="PF00008">
    <property type="entry name" value="EGF"/>
    <property type="match status" value="3"/>
</dbReference>
<dbReference type="Pfam" id="PF24973">
    <property type="entry name" value="EGF_LMN_ATRN"/>
    <property type="match status" value="1"/>
</dbReference>
<feature type="domain" description="EGF-like" evidence="17">
    <location>
        <begin position="900"/>
        <end position="938"/>
    </location>
</feature>
<dbReference type="Gene3D" id="2.170.300.10">
    <property type="entry name" value="Tie2 ligand-binding domain superfamily"/>
    <property type="match status" value="1"/>
</dbReference>
<dbReference type="GO" id="GO:0005911">
    <property type="term" value="C:cell-cell junction"/>
    <property type="evidence" value="ECO:0007669"/>
    <property type="project" value="UniProtKB-ARBA"/>
</dbReference>
<feature type="disulfide bond" evidence="13">
    <location>
        <begin position="67"/>
        <end position="79"/>
    </location>
</feature>
<feature type="disulfide bond" evidence="13">
    <location>
        <begin position="358"/>
        <end position="373"/>
    </location>
</feature>
<dbReference type="InterPro" id="IPR002172">
    <property type="entry name" value="LDrepeatLR_classA_rpt"/>
</dbReference>
<evidence type="ECO:0000259" key="16">
    <source>
        <dbReference type="PROSITE" id="PS50025"/>
    </source>
</evidence>
<feature type="domain" description="Ig-like" evidence="19">
    <location>
        <begin position="2677"/>
        <end position="2741"/>
    </location>
</feature>
<dbReference type="CDD" id="cd00096">
    <property type="entry name" value="Ig"/>
    <property type="match status" value="1"/>
</dbReference>
<dbReference type="Pfam" id="PF00052">
    <property type="entry name" value="Laminin_B"/>
    <property type="match status" value="3"/>
</dbReference>
<feature type="region of interest" description="Disordered" evidence="15">
    <location>
        <begin position="175"/>
        <end position="197"/>
    </location>
</feature>
<dbReference type="FunFam" id="4.10.400.10:FF:000044">
    <property type="entry name" value="Basement membrane-specific heparan sulfate proteoglycan core protein"/>
    <property type="match status" value="1"/>
</dbReference>
<feature type="domain" description="Ig-like" evidence="19">
    <location>
        <begin position="2568"/>
        <end position="2655"/>
    </location>
</feature>
<comment type="subcellular location">
    <subcellularLocation>
        <location evidence="1">Secreted</location>
        <location evidence="1">Extracellular space</location>
        <location evidence="1">Extracellular matrix</location>
        <location evidence="1">Basement membrane</location>
    </subcellularLocation>
</comment>
<dbReference type="InterPro" id="IPR000034">
    <property type="entry name" value="Laminin_IV"/>
</dbReference>
<feature type="disulfide bond" evidence="13">
    <location>
        <begin position="216"/>
        <end position="231"/>
    </location>
</feature>
<dbReference type="FunFam" id="4.10.400.10:FF:000118">
    <property type="entry name" value="Basement membrane-specific heparan sulfate proteoglycan core protein"/>
    <property type="match status" value="1"/>
</dbReference>
<dbReference type="PANTHER" id="PTHR45080:SF8">
    <property type="entry name" value="IG-LIKE DOMAIN-CONTAINING PROTEIN"/>
    <property type="match status" value="1"/>
</dbReference>
<keyword evidence="4 12" id="KW-0245">EGF-like domain</keyword>
<feature type="domain" description="Laminin IV type A" evidence="20">
    <location>
        <begin position="595"/>
        <end position="796"/>
    </location>
</feature>
<feature type="disulfide bond" evidence="13">
    <location>
        <begin position="339"/>
        <end position="351"/>
    </location>
</feature>
<evidence type="ECO:0000256" key="14">
    <source>
        <dbReference type="PROSITE-ProRule" id="PRU00460"/>
    </source>
</evidence>
<feature type="domain" description="Ig-like" evidence="19">
    <location>
        <begin position="2166"/>
        <end position="2256"/>
    </location>
</feature>
<dbReference type="InterPro" id="IPR002049">
    <property type="entry name" value="LE_dom"/>
</dbReference>
<dbReference type="SMART" id="SM00179">
    <property type="entry name" value="EGF_CA"/>
    <property type="match status" value="4"/>
</dbReference>
<feature type="domain" description="Ig-like" evidence="19">
    <location>
        <begin position="2075"/>
        <end position="2161"/>
    </location>
</feature>
<dbReference type="GO" id="GO:0016318">
    <property type="term" value="P:ommatidial rotation"/>
    <property type="evidence" value="ECO:0007669"/>
    <property type="project" value="UniProtKB-ARBA"/>
</dbReference>
<evidence type="ECO:0000256" key="1">
    <source>
        <dbReference type="ARBA" id="ARBA00004302"/>
    </source>
</evidence>
<evidence type="ECO:0000256" key="11">
    <source>
        <dbReference type="ARBA" id="ARBA00023319"/>
    </source>
</evidence>
<proteinExistence type="predicted"/>
<feature type="disulfide bond" evidence="13">
    <location>
        <begin position="164"/>
        <end position="179"/>
    </location>
</feature>
<evidence type="ECO:0000256" key="13">
    <source>
        <dbReference type="PROSITE-ProRule" id="PRU00124"/>
    </source>
</evidence>
<feature type="disulfide bond" evidence="12">
    <location>
        <begin position="3217"/>
        <end position="3226"/>
    </location>
</feature>
<feature type="disulfide bond" evidence="13">
    <location>
        <begin position="109"/>
        <end position="121"/>
    </location>
</feature>
<dbReference type="GO" id="GO:0005604">
    <property type="term" value="C:basement membrane"/>
    <property type="evidence" value="ECO:0007669"/>
    <property type="project" value="UniProtKB-SubCell"/>
</dbReference>
<evidence type="ECO:0000256" key="7">
    <source>
        <dbReference type="ARBA" id="ARBA00022869"/>
    </source>
</evidence>
<dbReference type="SMART" id="SM00408">
    <property type="entry name" value="IGc2"/>
    <property type="match status" value="13"/>
</dbReference>
<dbReference type="Gene3D" id="2.60.120.200">
    <property type="match status" value="3"/>
</dbReference>
<feature type="domain" description="Ig-like" evidence="19">
    <location>
        <begin position="2292"/>
        <end position="2369"/>
    </location>
</feature>
<feature type="domain" description="Laminin IV type A" evidence="20">
    <location>
        <begin position="984"/>
        <end position="1165"/>
    </location>
</feature>
<evidence type="ECO:0000256" key="10">
    <source>
        <dbReference type="ARBA" id="ARBA00023292"/>
    </source>
</evidence>
<dbReference type="InterPro" id="IPR000742">
    <property type="entry name" value="EGF"/>
</dbReference>
<feature type="domain" description="Laminin EGF-like" evidence="18">
    <location>
        <begin position="1199"/>
        <end position="1248"/>
    </location>
</feature>
<accession>A0A067RIT1</accession>
<feature type="disulfide bond" evidence="13">
    <location>
        <begin position="397"/>
        <end position="412"/>
    </location>
</feature>
<dbReference type="GO" id="GO:0007156">
    <property type="term" value="P:homophilic cell adhesion via plasma membrane adhesion molecules"/>
    <property type="evidence" value="ECO:0007669"/>
    <property type="project" value="TreeGrafter"/>
</dbReference>
<feature type="disulfide bond" evidence="13">
    <location>
        <begin position="128"/>
        <end position="143"/>
    </location>
</feature>
<feature type="domain" description="Laminin EGF-like" evidence="18">
    <location>
        <begin position="875"/>
        <end position="957"/>
    </location>
</feature>
<dbReference type="PROSITE" id="PS50835">
    <property type="entry name" value="IG_LIKE"/>
    <property type="match status" value="13"/>
</dbReference>
<dbReference type="SMART" id="SM00180">
    <property type="entry name" value="EGF_Lam"/>
    <property type="match status" value="6"/>
</dbReference>
<keyword evidence="3" id="KW-0272">Extracellular matrix</keyword>
<dbReference type="InterPro" id="IPR001881">
    <property type="entry name" value="EGF-like_Ca-bd_dom"/>
</dbReference>
<dbReference type="FunFam" id="2.10.25.10:FF:000118">
    <property type="entry name" value="protein delta homolog 2"/>
    <property type="match status" value="1"/>
</dbReference>
<dbReference type="Pfam" id="PF13895">
    <property type="entry name" value="Ig_2"/>
    <property type="match status" value="1"/>
</dbReference>
<feature type="disulfide bond" evidence="14">
    <location>
        <begin position="1255"/>
        <end position="1267"/>
    </location>
</feature>
<dbReference type="SMART" id="SM00181">
    <property type="entry name" value="EGF"/>
    <property type="match status" value="11"/>
</dbReference>
<dbReference type="InterPro" id="IPR050958">
    <property type="entry name" value="Cell_Adh-Cytoskel_Orgn"/>
</dbReference>
<dbReference type="PROSITE" id="PS01248">
    <property type="entry name" value="EGF_LAM_1"/>
    <property type="match status" value="4"/>
</dbReference>
<feature type="disulfide bond" evidence="12">
    <location>
        <begin position="3256"/>
        <end position="3265"/>
    </location>
</feature>
<dbReference type="PROSITE" id="PS50027">
    <property type="entry name" value="EGF_LAM_2"/>
    <property type="match status" value="3"/>
</dbReference>
<evidence type="ECO:0000256" key="12">
    <source>
        <dbReference type="PROSITE-ProRule" id="PRU00076"/>
    </source>
</evidence>
<dbReference type="Gene3D" id="2.10.25.10">
    <property type="entry name" value="Laminin"/>
    <property type="match status" value="7"/>
</dbReference>
<dbReference type="CDD" id="cd00112">
    <property type="entry name" value="LDLa"/>
    <property type="match status" value="9"/>
</dbReference>
<feature type="domain" description="Laminin EGF-like" evidence="18">
    <location>
        <begin position="1255"/>
        <end position="1304"/>
    </location>
</feature>
<dbReference type="PROSITE" id="PS01209">
    <property type="entry name" value="LDLRA_1"/>
    <property type="match status" value="5"/>
</dbReference>
<dbReference type="SMART" id="SM00281">
    <property type="entry name" value="LamB"/>
    <property type="match status" value="3"/>
</dbReference>
<dbReference type="SUPFAM" id="SSF57424">
    <property type="entry name" value="LDL receptor-like module"/>
    <property type="match status" value="8"/>
</dbReference>
<feature type="disulfide bond" evidence="13">
    <location>
        <begin position="36"/>
        <end position="54"/>
    </location>
</feature>
<feature type="disulfide bond" evidence="14">
    <location>
        <begin position="1218"/>
        <end position="1227"/>
    </location>
</feature>
<evidence type="ECO:0000259" key="17">
    <source>
        <dbReference type="PROSITE" id="PS50026"/>
    </source>
</evidence>
<keyword evidence="9" id="KW-0325">Glycoprotein</keyword>
<dbReference type="GO" id="GO:0043025">
    <property type="term" value="C:neuronal cell body"/>
    <property type="evidence" value="ECO:0007669"/>
    <property type="project" value="TreeGrafter"/>
</dbReference>
<comment type="caution">
    <text evidence="12">Lacks conserved residue(s) required for the propagation of feature annotation.</text>
</comment>
<dbReference type="Pfam" id="PF00054">
    <property type="entry name" value="Laminin_G_1"/>
    <property type="match status" value="3"/>
</dbReference>
<feature type="disulfide bond" evidence="13">
    <location>
        <begin position="385"/>
        <end position="403"/>
    </location>
</feature>
<feature type="domain" description="Ig-like" evidence="19">
    <location>
        <begin position="235"/>
        <end position="324"/>
    </location>
</feature>
<dbReference type="InterPro" id="IPR013098">
    <property type="entry name" value="Ig_I-set"/>
</dbReference>
<dbReference type="InterPro" id="IPR003599">
    <property type="entry name" value="Ig_sub"/>
</dbReference>
<keyword evidence="6" id="KW-0677">Repeat</keyword>
<dbReference type="Pfam" id="PF00057">
    <property type="entry name" value="Ldl_recept_a"/>
    <property type="match status" value="8"/>
</dbReference>
<dbReference type="Gene3D" id="4.10.400.10">
    <property type="entry name" value="Low-density Lipoprotein Receptor"/>
    <property type="match status" value="9"/>
</dbReference>
<name>A0A067RIT1_ZOONE</name>
<evidence type="ECO:0000256" key="3">
    <source>
        <dbReference type="ARBA" id="ARBA00022530"/>
    </source>
</evidence>
<dbReference type="GO" id="GO:0008046">
    <property type="term" value="F:axon guidance receptor activity"/>
    <property type="evidence" value="ECO:0007669"/>
    <property type="project" value="TreeGrafter"/>
</dbReference>
<feature type="domain" description="Ig-like" evidence="19">
    <location>
        <begin position="1798"/>
        <end position="1880"/>
    </location>
</feature>
<reference evidence="21 22" key="1">
    <citation type="journal article" date="2014" name="Nat. Commun.">
        <title>Molecular traces of alternative social organization in a termite genome.</title>
        <authorList>
            <person name="Terrapon N."/>
            <person name="Li C."/>
            <person name="Robertson H.M."/>
            <person name="Ji L."/>
            <person name="Meng X."/>
            <person name="Booth W."/>
            <person name="Chen Z."/>
            <person name="Childers C.P."/>
            <person name="Glastad K.M."/>
            <person name="Gokhale K."/>
            <person name="Gowin J."/>
            <person name="Gronenberg W."/>
            <person name="Hermansen R.A."/>
            <person name="Hu H."/>
            <person name="Hunt B.G."/>
            <person name="Huylmans A.K."/>
            <person name="Khalil S.M."/>
            <person name="Mitchell R.D."/>
            <person name="Munoz-Torres M.C."/>
            <person name="Mustard J.A."/>
            <person name="Pan H."/>
            <person name="Reese J.T."/>
            <person name="Scharf M.E."/>
            <person name="Sun F."/>
            <person name="Vogel H."/>
            <person name="Xiao J."/>
            <person name="Yang W."/>
            <person name="Yang Z."/>
            <person name="Yang Z."/>
            <person name="Zhou J."/>
            <person name="Zhu J."/>
            <person name="Brent C.S."/>
            <person name="Elsik C.G."/>
            <person name="Goodisman M.A."/>
            <person name="Liberles D.A."/>
            <person name="Roe R.M."/>
            <person name="Vargo E.L."/>
            <person name="Vilcinskas A."/>
            <person name="Wang J."/>
            <person name="Bornberg-Bauer E."/>
            <person name="Korb J."/>
            <person name="Zhang G."/>
            <person name="Liebig J."/>
        </authorList>
    </citation>
    <scope>NUCLEOTIDE SEQUENCE [LARGE SCALE GENOMIC DNA]</scope>
    <source>
        <tissue evidence="21">Whole organism</tissue>
    </source>
</reference>
<feature type="domain" description="EGF-like" evidence="17">
    <location>
        <begin position="3229"/>
        <end position="3266"/>
    </location>
</feature>
<evidence type="ECO:0000256" key="2">
    <source>
        <dbReference type="ARBA" id="ARBA00022525"/>
    </source>
</evidence>
<dbReference type="FunFam" id="2.10.25.10:FF:000012">
    <property type="entry name" value="Delta-like protein"/>
    <property type="match status" value="2"/>
</dbReference>
<evidence type="ECO:0000256" key="15">
    <source>
        <dbReference type="SAM" id="MobiDB-lite"/>
    </source>
</evidence>
<evidence type="ECO:0000259" key="18">
    <source>
        <dbReference type="PROSITE" id="PS50027"/>
    </source>
</evidence>
<feature type="disulfide bond" evidence="12">
    <location>
        <begin position="3198"/>
        <end position="3215"/>
    </location>
</feature>
<dbReference type="eggNOG" id="KOG3509">
    <property type="taxonomic scope" value="Eukaryota"/>
</dbReference>
<feature type="domain" description="Laminin G" evidence="16">
    <location>
        <begin position="3003"/>
        <end position="3178"/>
    </location>
</feature>
<dbReference type="GO" id="GO:0005886">
    <property type="term" value="C:plasma membrane"/>
    <property type="evidence" value="ECO:0007669"/>
    <property type="project" value="TreeGrafter"/>
</dbReference>
<feature type="domain" description="Laminin IV type A" evidence="20">
    <location>
        <begin position="1330"/>
        <end position="1510"/>
    </location>
</feature>
<dbReference type="PROSITE" id="PS00010">
    <property type="entry name" value="ASX_HYDROXYL"/>
    <property type="match status" value="1"/>
</dbReference>
<feature type="disulfide bond" evidence="12">
    <location>
        <begin position="2932"/>
        <end position="2949"/>
    </location>
</feature>
<dbReference type="SUPFAM" id="SSF57196">
    <property type="entry name" value="EGF/Laminin"/>
    <property type="match status" value="5"/>
</dbReference>
<feature type="domain" description="Laminin G" evidence="16">
    <location>
        <begin position="2750"/>
        <end position="2927"/>
    </location>
</feature>
<feature type="domain" description="Ig-like" evidence="19">
    <location>
        <begin position="1890"/>
        <end position="1978"/>
    </location>
</feature>
<dbReference type="CDD" id="cd00055">
    <property type="entry name" value="EGF_Lam"/>
    <property type="match status" value="4"/>
</dbReference>
<dbReference type="FunCoup" id="A0A067RIT1">
    <property type="interactions" value="160"/>
</dbReference>
<dbReference type="GO" id="GO:0005509">
    <property type="term" value="F:calcium ion binding"/>
    <property type="evidence" value="ECO:0007669"/>
    <property type="project" value="InterPro"/>
</dbReference>